<evidence type="ECO:0000313" key="4">
    <source>
        <dbReference type="Proteomes" id="UP000558475"/>
    </source>
</evidence>
<dbReference type="AlphaFoldDB" id="A0A6N6QA49"/>
<sequence length="64" mass="6314">MSNRSGTIGAIIHGNIGTSGIITSGTIGVRITGIIAGRAGIRTAITGIMRGAVITDITITAGHV</sequence>
<reference evidence="2 4" key="2">
    <citation type="submission" date="2020-04" db="EMBL/GenBank/DDBJ databases">
        <title>Whole genome sequencing of clinical and environmental type strains of Ochrobactrum.</title>
        <authorList>
            <person name="Dharne M."/>
        </authorList>
    </citation>
    <scope>NUCLEOTIDE SEQUENCE [LARGE SCALE GENOMIC DNA]</scope>
    <source>
        <strain evidence="2 4">DSM 13340</strain>
    </source>
</reference>
<dbReference type="Proteomes" id="UP000558475">
    <property type="component" value="Unassembled WGS sequence"/>
</dbReference>
<evidence type="ECO:0000313" key="3">
    <source>
        <dbReference type="Proteomes" id="UP000430843"/>
    </source>
</evidence>
<dbReference type="Proteomes" id="UP000430843">
    <property type="component" value="Unassembled WGS sequence"/>
</dbReference>
<keyword evidence="3" id="KW-1185">Reference proteome</keyword>
<proteinExistence type="predicted"/>
<dbReference type="EMBL" id="JAAXZB010000002">
    <property type="protein sequence ID" value="NKW10487.1"/>
    <property type="molecule type" value="Genomic_DNA"/>
</dbReference>
<accession>A0A6N6QA49</accession>
<reference evidence="1 3" key="1">
    <citation type="submission" date="2019-09" db="EMBL/GenBank/DDBJ databases">
        <title>Taxonomic organization of the family Brucellaceae based on a phylogenomic approach.</title>
        <authorList>
            <person name="Leclercq S."/>
            <person name="Cloeckaert A."/>
            <person name="Zygmunt M.S."/>
        </authorList>
    </citation>
    <scope>NUCLEOTIDE SEQUENCE [LARGE SCALE GENOMIC DNA]</scope>
    <source>
        <strain evidence="1 3">LMG 18957</strain>
    </source>
</reference>
<dbReference type="RefSeq" id="WP_151558639.1">
    <property type="nucleotide sequence ID" value="NZ_JBOHIY010000035.1"/>
</dbReference>
<dbReference type="EMBL" id="WBWA01000030">
    <property type="protein sequence ID" value="KAB2662595.1"/>
    <property type="molecule type" value="Genomic_DNA"/>
</dbReference>
<protein>
    <submittedName>
        <fullName evidence="1">Uncharacterized protein</fullName>
    </submittedName>
</protein>
<evidence type="ECO:0000313" key="2">
    <source>
        <dbReference type="EMBL" id="NKW10487.1"/>
    </source>
</evidence>
<comment type="caution">
    <text evidence="1">The sequence shown here is derived from an EMBL/GenBank/DDBJ whole genome shotgun (WGS) entry which is preliminary data.</text>
</comment>
<organism evidence="1 3">
    <name type="scientific">Brucella tritici</name>
    <dbReference type="NCBI Taxonomy" id="94626"/>
    <lineage>
        <taxon>Bacteria</taxon>
        <taxon>Pseudomonadati</taxon>
        <taxon>Pseudomonadota</taxon>
        <taxon>Alphaproteobacteria</taxon>
        <taxon>Hyphomicrobiales</taxon>
        <taxon>Brucellaceae</taxon>
        <taxon>Brucella/Ochrobactrum group</taxon>
        <taxon>Brucella</taxon>
    </lineage>
</organism>
<gene>
    <name evidence="1" type="ORF">F9K91_21995</name>
    <name evidence="2" type="ORF">HGG76_18085</name>
</gene>
<name>A0A6N6QA49_9HYPH</name>
<evidence type="ECO:0000313" key="1">
    <source>
        <dbReference type="EMBL" id="KAB2662595.1"/>
    </source>
</evidence>